<evidence type="ECO:0000313" key="2">
    <source>
        <dbReference type="EMBL" id="MTD60816.1"/>
    </source>
</evidence>
<feature type="region of interest" description="Disordered" evidence="1">
    <location>
        <begin position="26"/>
        <end position="49"/>
    </location>
</feature>
<sequence>MKENNEKLVIEGNAFYEIDMECVREKEQKKRRMQKPGRQQETISERQRS</sequence>
<gene>
    <name evidence="2" type="ORF">GKZ57_05920</name>
</gene>
<comment type="caution">
    <text evidence="2">The sequence shown here is derived from an EMBL/GenBank/DDBJ whole genome shotgun (WGS) entry which is preliminary data.</text>
</comment>
<dbReference type="RefSeq" id="WP_154780012.1">
    <property type="nucleotide sequence ID" value="NZ_WMBC01000003.1"/>
</dbReference>
<protein>
    <submittedName>
        <fullName evidence="2">Uncharacterized protein</fullName>
    </submittedName>
</protein>
<dbReference type="Proteomes" id="UP000437824">
    <property type="component" value="Unassembled WGS sequence"/>
</dbReference>
<dbReference type="AlphaFoldDB" id="A0A844GFE9"/>
<organism evidence="2 3">
    <name type="scientific">Blautia luti DSM 14534 = JCM 17040</name>
    <dbReference type="NCBI Taxonomy" id="649762"/>
    <lineage>
        <taxon>Bacteria</taxon>
        <taxon>Bacillati</taxon>
        <taxon>Bacillota</taxon>
        <taxon>Clostridia</taxon>
        <taxon>Lachnospirales</taxon>
        <taxon>Lachnospiraceae</taxon>
        <taxon>Blautia</taxon>
    </lineage>
</organism>
<proteinExistence type="predicted"/>
<reference evidence="2 3" key="1">
    <citation type="submission" date="2019-11" db="EMBL/GenBank/DDBJ databases">
        <title>Draft genome sequence of Blautia luti DSM 14534T, isolated from human stool.</title>
        <authorList>
            <person name="Ortiz R."/>
            <person name="Melis-Arcos F."/>
            <person name="Covarrubias P."/>
            <person name="Cardenas J.P."/>
            <person name="Perez-Donoso J."/>
            <person name="Almonacid D."/>
        </authorList>
    </citation>
    <scope>NUCLEOTIDE SEQUENCE [LARGE SCALE GENOMIC DNA]</scope>
    <source>
        <strain evidence="2 3">DSM 14534</strain>
    </source>
</reference>
<accession>A0A844GFE9</accession>
<evidence type="ECO:0000313" key="3">
    <source>
        <dbReference type="Proteomes" id="UP000437824"/>
    </source>
</evidence>
<name>A0A844GFE9_9FIRM</name>
<dbReference type="EMBL" id="WMBC01000003">
    <property type="protein sequence ID" value="MTD60816.1"/>
    <property type="molecule type" value="Genomic_DNA"/>
</dbReference>
<evidence type="ECO:0000256" key="1">
    <source>
        <dbReference type="SAM" id="MobiDB-lite"/>
    </source>
</evidence>